<gene>
    <name evidence="2" type="ORF">ACFFIA_34770</name>
</gene>
<sequence>MLAAVPDPRARRGVRHRLATVVAASMCAVVAGYRSYAAIAEWVTDLPGQAAVALGMDPARRPSESMIRRLLQALDPQRLSTVLGGWFHQRLPHPPVGDRRAIAVDGKTMRGSGDADTPAGHVLCHDDSVLDLPGYADDPLVDGCQVLDDPLFWPVHLLQYTHGEADELCAAFDVDEAEMWRCYSRLSDEHRWPVFSIGLPSGHSISLVYRNFKEDSGYDYHLHHPRWAEPVLLATIEGHYLGPGMCWGELVTVSRSGSLSGAVLSAQGLMLLLLPVMADTGLPADAVNELAGALQAFGAMRQPRRLAQLLLEGQGTWGPQPWQLVGDRRISAADRYATRSPDVMSDAILAEITTAFGAVPPR</sequence>
<dbReference type="InterPro" id="IPR032806">
    <property type="entry name" value="YbfD_N"/>
</dbReference>
<organism evidence="2 3">
    <name type="scientific">Phytohabitans kaempferiae</name>
    <dbReference type="NCBI Taxonomy" id="1620943"/>
    <lineage>
        <taxon>Bacteria</taxon>
        <taxon>Bacillati</taxon>
        <taxon>Actinomycetota</taxon>
        <taxon>Actinomycetes</taxon>
        <taxon>Micromonosporales</taxon>
        <taxon>Micromonosporaceae</taxon>
    </lineage>
</organism>
<dbReference type="RefSeq" id="WP_377259542.1">
    <property type="nucleotide sequence ID" value="NZ_JBHLUH010000076.1"/>
</dbReference>
<evidence type="ECO:0000313" key="2">
    <source>
        <dbReference type="EMBL" id="MFC0532796.1"/>
    </source>
</evidence>
<keyword evidence="3" id="KW-1185">Reference proteome</keyword>
<proteinExistence type="predicted"/>
<reference evidence="2 3" key="1">
    <citation type="submission" date="2024-09" db="EMBL/GenBank/DDBJ databases">
        <authorList>
            <person name="Sun Q."/>
            <person name="Mori K."/>
        </authorList>
    </citation>
    <scope>NUCLEOTIDE SEQUENCE [LARGE SCALE GENOMIC DNA]</scope>
    <source>
        <strain evidence="2 3">TBRC 3947</strain>
    </source>
</reference>
<feature type="domain" description="H repeat-associated protein N-terminal" evidence="1">
    <location>
        <begin position="2"/>
        <end position="86"/>
    </location>
</feature>
<dbReference type="Proteomes" id="UP001589867">
    <property type="component" value="Unassembled WGS sequence"/>
</dbReference>
<comment type="caution">
    <text evidence="2">The sequence shown here is derived from an EMBL/GenBank/DDBJ whole genome shotgun (WGS) entry which is preliminary data.</text>
</comment>
<dbReference type="Pfam" id="PF13808">
    <property type="entry name" value="DDE_Tnp_1_assoc"/>
    <property type="match status" value="1"/>
</dbReference>
<name>A0ABV6MDH8_9ACTN</name>
<dbReference type="EMBL" id="JBHLUH010000076">
    <property type="protein sequence ID" value="MFC0532796.1"/>
    <property type="molecule type" value="Genomic_DNA"/>
</dbReference>
<evidence type="ECO:0000313" key="3">
    <source>
        <dbReference type="Proteomes" id="UP001589867"/>
    </source>
</evidence>
<evidence type="ECO:0000259" key="1">
    <source>
        <dbReference type="Pfam" id="PF13808"/>
    </source>
</evidence>
<protein>
    <submittedName>
        <fullName evidence="2">Transposase family protein</fullName>
    </submittedName>
</protein>
<accession>A0ABV6MDH8</accession>